<dbReference type="PANTHER" id="PTHR44167">
    <property type="entry name" value="OVARIAN-SPECIFIC SERINE/THREONINE-PROTEIN KINASE LOK-RELATED"/>
    <property type="match status" value="1"/>
</dbReference>
<sequence length="222" mass="24970">MPSSFDVPDWLRDHPDLRARGIVLYQGIKPYGNVYYTARPRGSPIPQYVVKVLDPETEEGAISERLQHHTSSPNHGIPAEIIPSEPRLLVMPFAGPLDMLDYRNLPNSSILDIFHQLIEGVEYMHKLHIAHLDICLDNAVYAFPRHAATDPRLVANKVYFIDFHTSRQLTLGPGRQPPIVLPPSQVEKPEGVTALDPYSFDVYSAGMLMQHILRVGPACTYL</sequence>
<dbReference type="SUPFAM" id="SSF56112">
    <property type="entry name" value="Protein kinase-like (PK-like)"/>
    <property type="match status" value="1"/>
</dbReference>
<dbReference type="GO" id="GO:0005634">
    <property type="term" value="C:nucleus"/>
    <property type="evidence" value="ECO:0007669"/>
    <property type="project" value="TreeGrafter"/>
</dbReference>
<dbReference type="PROSITE" id="PS50011">
    <property type="entry name" value="PROTEIN_KINASE_DOM"/>
    <property type="match status" value="1"/>
</dbReference>
<reference evidence="2" key="1">
    <citation type="submission" date="2019-10" db="EMBL/GenBank/DDBJ databases">
        <authorList>
            <person name="Nor Muhammad N."/>
        </authorList>
    </citation>
    <scope>NUCLEOTIDE SEQUENCE</scope>
</reference>
<gene>
    <name evidence="2" type="primary">H8ZZ79</name>
</gene>
<dbReference type="GO" id="GO:0004674">
    <property type="term" value="F:protein serine/threonine kinase activity"/>
    <property type="evidence" value="ECO:0007669"/>
    <property type="project" value="TreeGrafter"/>
</dbReference>
<evidence type="ECO:0000313" key="2">
    <source>
        <dbReference type="EMBL" id="VWO99425.1"/>
    </source>
</evidence>
<dbReference type="AlphaFoldDB" id="A0A5K1K1U6"/>
<proteinExistence type="predicted"/>
<dbReference type="GO" id="GO:0044773">
    <property type="term" value="P:mitotic DNA damage checkpoint signaling"/>
    <property type="evidence" value="ECO:0007669"/>
    <property type="project" value="TreeGrafter"/>
</dbReference>
<protein>
    <submittedName>
        <fullName evidence="2">Ammonium transporter</fullName>
    </submittedName>
</protein>
<dbReference type="InterPro" id="IPR000719">
    <property type="entry name" value="Prot_kinase_dom"/>
</dbReference>
<dbReference type="PANTHER" id="PTHR44167:SF30">
    <property type="entry name" value="PHOSPHORYLASE KINASE"/>
    <property type="match status" value="1"/>
</dbReference>
<dbReference type="Gene3D" id="1.10.510.10">
    <property type="entry name" value="Transferase(Phosphotransferase) domain 1"/>
    <property type="match status" value="1"/>
</dbReference>
<feature type="domain" description="Protein kinase" evidence="1">
    <location>
        <begin position="1"/>
        <end position="222"/>
    </location>
</feature>
<accession>A0A5K1K1U6</accession>
<evidence type="ECO:0000259" key="1">
    <source>
        <dbReference type="PROSITE" id="PS50011"/>
    </source>
</evidence>
<dbReference type="InterPro" id="IPR011009">
    <property type="entry name" value="Kinase-like_dom_sf"/>
</dbReference>
<dbReference type="GO" id="GO:0005524">
    <property type="term" value="F:ATP binding"/>
    <property type="evidence" value="ECO:0007669"/>
    <property type="project" value="InterPro"/>
</dbReference>
<dbReference type="EMBL" id="LR727630">
    <property type="protein sequence ID" value="VWO99425.1"/>
    <property type="molecule type" value="Genomic_DNA"/>
</dbReference>
<name>A0A5K1K1U6_9APHY</name>
<organism evidence="2">
    <name type="scientific">Ganoderma boninense</name>
    <dbReference type="NCBI Taxonomy" id="34458"/>
    <lineage>
        <taxon>Eukaryota</taxon>
        <taxon>Fungi</taxon>
        <taxon>Dikarya</taxon>
        <taxon>Basidiomycota</taxon>
        <taxon>Agaricomycotina</taxon>
        <taxon>Agaricomycetes</taxon>
        <taxon>Polyporales</taxon>
        <taxon>Polyporaceae</taxon>
        <taxon>Ganoderma</taxon>
    </lineage>
</organism>